<dbReference type="InterPro" id="IPR000412">
    <property type="entry name" value="ABC_2_transport"/>
</dbReference>
<dbReference type="PROSITE" id="PS51012">
    <property type="entry name" value="ABC_TM2"/>
    <property type="match status" value="1"/>
</dbReference>
<reference evidence="7 8" key="1">
    <citation type="journal article" date="2009" name="Genome Biol.">
        <title>Community-wide analysis of microbial genome sequence signatures.</title>
        <authorList>
            <person name="Dick G.J."/>
            <person name="Andersson A.F."/>
            <person name="Baker B.J."/>
            <person name="Simmons S.L."/>
            <person name="Thomas B.C."/>
            <person name="Yelton A.P."/>
            <person name="Banfield J.F."/>
        </authorList>
    </citation>
    <scope>NUCLEOTIDE SEQUENCE [LARGE SCALE GENOMIC DNA]</scope>
    <source>
        <strain evidence="7">ARMAN-2</strain>
    </source>
</reference>
<keyword evidence="4 5" id="KW-0472">Membrane</keyword>
<accession>C7DH27</accession>
<proteinExistence type="predicted"/>
<dbReference type="PRINTS" id="PR00164">
    <property type="entry name" value="ABC2TRNSPORT"/>
</dbReference>
<dbReference type="InterPro" id="IPR051784">
    <property type="entry name" value="Nod_factor_ABC_transporter"/>
</dbReference>
<feature type="transmembrane region" description="Helical" evidence="5">
    <location>
        <begin position="180"/>
        <end position="203"/>
    </location>
</feature>
<evidence type="ECO:0000256" key="4">
    <source>
        <dbReference type="ARBA" id="ARBA00023136"/>
    </source>
</evidence>
<evidence type="ECO:0000313" key="8">
    <source>
        <dbReference type="Proteomes" id="UP000332487"/>
    </source>
</evidence>
<gene>
    <name evidence="7" type="ORF">UNLARM2_0373</name>
</gene>
<evidence type="ECO:0000313" key="7">
    <source>
        <dbReference type="EMBL" id="EET89929.1"/>
    </source>
</evidence>
<sequence>MGFFEDTMTIFRREMLVFKSNLRTNIIRSIIFPIVIIFFFGNINASTFNTAVAVVNYANNPASIAFISDLQQGQALAISTVTTQQTALTMLHNSQVSAVVVILPNFPDGNPSGATDVDVYYSESNFAAVPEALATIQAVSEKFAVSPSEFAEGSVTPPKPTNYGLSQVLLYGANTNYKTFLTAGIIAMVAAFGSLFGGGVSLITDRQLGNLKAFLLSPISKNAVILGKVLSGTAQSVLYGILALIVGLVAGASIAMGIIGVLWIVLIVIMISLGFSGVTIILASRMSQIQTYSILGNVIVLPMWFLSGAFFPASSLPSFMQPFSTFNPMTYAVSGMRDVMLVGYFPIGSIILDIGVLVIFLAFGVLATFKLFKPNIS</sequence>
<dbReference type="InterPro" id="IPR013525">
    <property type="entry name" value="ABC2_TM"/>
</dbReference>
<organism evidence="7 8">
    <name type="scientific">Candidatus Micrarchaeum acidiphilum ARMAN-2</name>
    <dbReference type="NCBI Taxonomy" id="425595"/>
    <lineage>
        <taxon>Archaea</taxon>
        <taxon>Candidatus Micrarchaeota</taxon>
        <taxon>Candidatus Micrarchaeia</taxon>
        <taxon>Candidatus Micrarchaeales</taxon>
        <taxon>Candidatus Micrarchaeaceae</taxon>
        <taxon>Candidatus Micrarchaeum</taxon>
    </lineage>
</organism>
<feature type="transmembrane region" description="Helical" evidence="5">
    <location>
        <begin position="261"/>
        <end position="282"/>
    </location>
</feature>
<keyword evidence="8" id="KW-1185">Reference proteome</keyword>
<feature type="transmembrane region" description="Helical" evidence="5">
    <location>
        <begin position="237"/>
        <end position="255"/>
    </location>
</feature>
<feature type="domain" description="ABC transmembrane type-2" evidence="6">
    <location>
        <begin position="123"/>
        <end position="375"/>
    </location>
</feature>
<keyword evidence="3 5" id="KW-1133">Transmembrane helix</keyword>
<keyword evidence="2 5" id="KW-0812">Transmembrane</keyword>
<dbReference type="Proteomes" id="UP000332487">
    <property type="component" value="Unassembled WGS sequence"/>
</dbReference>
<dbReference type="GO" id="GO:0140359">
    <property type="term" value="F:ABC-type transporter activity"/>
    <property type="evidence" value="ECO:0007669"/>
    <property type="project" value="InterPro"/>
</dbReference>
<dbReference type="PANTHER" id="PTHR43229:SF2">
    <property type="entry name" value="NODULATION PROTEIN J"/>
    <property type="match status" value="1"/>
</dbReference>
<dbReference type="AlphaFoldDB" id="C7DH27"/>
<evidence type="ECO:0000256" key="1">
    <source>
        <dbReference type="ARBA" id="ARBA00004141"/>
    </source>
</evidence>
<evidence type="ECO:0000259" key="6">
    <source>
        <dbReference type="PROSITE" id="PS51012"/>
    </source>
</evidence>
<reference evidence="7 8" key="2">
    <citation type="journal article" date="2010" name="Proc. Natl. Acad. Sci. U.S.A.">
        <title>Enigmatic, ultrasmall, uncultivated Archaea.</title>
        <authorList>
            <person name="Baker B.J."/>
            <person name="Comolli L.R."/>
            <person name="Dick G.J."/>
            <person name="Hauser L.J."/>
            <person name="Hyatt D."/>
            <person name="Dill B.D."/>
            <person name="Land M.L."/>
            <person name="Verberkmoes N.C."/>
            <person name="Hettich R.L."/>
            <person name="Banfield J.F."/>
        </authorList>
    </citation>
    <scope>NUCLEOTIDE SEQUENCE [LARGE SCALE GENOMIC DNA]</scope>
    <source>
        <strain evidence="7">ARMAN-2</strain>
    </source>
</reference>
<dbReference type="GO" id="GO:0043190">
    <property type="term" value="C:ATP-binding cassette (ABC) transporter complex"/>
    <property type="evidence" value="ECO:0007669"/>
    <property type="project" value="InterPro"/>
</dbReference>
<feature type="transmembrane region" description="Helical" evidence="5">
    <location>
        <begin position="21"/>
        <end position="40"/>
    </location>
</feature>
<feature type="transmembrane region" description="Helical" evidence="5">
    <location>
        <begin position="294"/>
        <end position="313"/>
    </location>
</feature>
<evidence type="ECO:0000256" key="2">
    <source>
        <dbReference type="ARBA" id="ARBA00022692"/>
    </source>
</evidence>
<feature type="transmembrane region" description="Helical" evidence="5">
    <location>
        <begin position="344"/>
        <end position="369"/>
    </location>
</feature>
<protein>
    <submittedName>
        <fullName evidence="7">ABC-2 type transporter</fullName>
    </submittedName>
</protein>
<dbReference type="Gene3D" id="3.40.1710.10">
    <property type="entry name" value="abc type-2 transporter like domain"/>
    <property type="match status" value="1"/>
</dbReference>
<evidence type="ECO:0000256" key="3">
    <source>
        <dbReference type="ARBA" id="ARBA00022989"/>
    </source>
</evidence>
<dbReference type="EMBL" id="GG697240">
    <property type="protein sequence ID" value="EET89929.1"/>
    <property type="molecule type" value="Genomic_DNA"/>
</dbReference>
<evidence type="ECO:0000256" key="5">
    <source>
        <dbReference type="SAM" id="Phobius"/>
    </source>
</evidence>
<dbReference type="PANTHER" id="PTHR43229">
    <property type="entry name" value="NODULATION PROTEIN J"/>
    <property type="match status" value="1"/>
</dbReference>
<name>C7DH27_MICA2</name>
<dbReference type="InterPro" id="IPR047817">
    <property type="entry name" value="ABC2_TM_bact-type"/>
</dbReference>
<comment type="subcellular location">
    <subcellularLocation>
        <location evidence="1">Membrane</location>
        <topology evidence="1">Multi-pass membrane protein</topology>
    </subcellularLocation>
</comment>
<dbReference type="Pfam" id="PF12698">
    <property type="entry name" value="ABC2_membrane_3"/>
    <property type="match status" value="1"/>
</dbReference>